<dbReference type="PANTHER" id="PTHR42815">
    <property type="entry name" value="FAD-BINDING, PUTATIVE (AFU_ORTHOLOGUE AFUA_6G07600)-RELATED"/>
    <property type="match status" value="1"/>
</dbReference>
<dbReference type="STRING" id="74557.A0A1V9Z023"/>
<dbReference type="PROSITE" id="PS50011">
    <property type="entry name" value="PROTEIN_KINASE_DOM"/>
    <property type="match status" value="2"/>
</dbReference>
<keyword evidence="1" id="KW-0433">Leucine-rich repeat</keyword>
<keyword evidence="3" id="KW-0175">Coiled coil</keyword>
<keyword evidence="5" id="KW-1133">Transmembrane helix</keyword>
<name>A0A1V9Z023_9STRA</name>
<dbReference type="PANTHER" id="PTHR42815:SF2">
    <property type="entry name" value="FAD-BINDING, PUTATIVE (AFU_ORTHOLOGUE AFUA_6G07600)-RELATED"/>
    <property type="match status" value="1"/>
</dbReference>
<accession>A0A1V9Z023</accession>
<comment type="caution">
    <text evidence="8">The sequence shown here is derived from an EMBL/GenBank/DDBJ whole genome shotgun (WGS) entry which is preliminary data.</text>
</comment>
<reference evidence="8 9" key="1">
    <citation type="journal article" date="2014" name="Genome Biol. Evol.">
        <title>The secreted proteins of Achlya hypogyna and Thraustotheca clavata identify the ancestral oomycete secretome and reveal gene acquisitions by horizontal gene transfer.</title>
        <authorList>
            <person name="Misner I."/>
            <person name="Blouin N."/>
            <person name="Leonard G."/>
            <person name="Richards T.A."/>
            <person name="Lane C.E."/>
        </authorList>
    </citation>
    <scope>NUCLEOTIDE SEQUENCE [LARGE SCALE GENOMIC DNA]</scope>
    <source>
        <strain evidence="8 9">ATCC 34112</strain>
    </source>
</reference>
<dbReference type="InterPro" id="IPR001611">
    <property type="entry name" value="Leu-rich_rpt"/>
</dbReference>
<sequence>MDALKDVELTIPKVDTRPAIEKMFTIELGGKTLGSVATSLKDRHRRWMQKMLISFGSVTPSPDTFYTREKERFLGLLKSIQDIRDSLAHYKAILPQYSLACAQLGVDVWCVVSADAVGQNVAAEKFRHAMCAINEKQEIKSHFFNADAVLDGAVRFVEIHIRTMESYKFLMDEREVFKLDYDSYERALQRAQASKRTIQEIDKLQAKVTAARVKLDDTTTCLYQVFAKYESERNTMLNGELEMVRQVMHTFYLKSCQVTNFTIQSQVDGEAIAKKERELFENMRKYGLLLSEAPSPTKPSTEIIDTAMEIVFELSTFRHFIVNLKNLPPIKTVRECIGKNNYALVAQGDMNGTLVALKRSYTNVTSREHLVRETHLLSGFEHPSIIHCFGATWRGEAIDAARNDLCCVLEYMEDGDLENQLSSNISLGWFPTKLQWIYDIANAIAYLHQLDFVHHDIDPSNVLIRGNRAKLCQFGQCLHESEPLDDVYGNVAYMAPEIALENCNCPESDIWSFGALLSMMDRHMTPYLESDLEEISTMEMAQELAEEHIRPSFSDMCPPEILSLAHDCLKIDPSDRPSAENIIKTIERIADTYEVRLISDQRIYSNSPTPPISAILAKSSSASAFLTSFFKTAGASAIVGLIISLIVLIALVMLYILKRKKKTELATPELEEYQYQPPATFNEPRAPSVVNVQSSAPAAEYNPSYFASNQTLSITHQAPSSANDTGDSIARQSSGGVIASNNNTGSSGGGRQSSGGVPTNNFSTSDTDVVLDVSLLRHHKLELSNLVVISDKPLASGGFGEVWLGLYGNEKVSVKRTKDKSPNSVLKKSNLCHGFYTIVKMSLCPNKRELDITLENVSEFLAPTIDFGNHLIIQNDRSSSLSRNIPQKRVTELRMKRIRPRKSEFQELNVEYKTLKAKLTALQNTERHRSLPDSYWYQKANRQAKRTVKAVQENNRLIQTFEDQMRILRRLERKLKKIRQINSDPKSWRLRLQSLTTIDSNQDFEEQFKSHIISGAVTIQDLSDFLAPTLDFNSPVKKSPLDCLAESVTLEEPPRRSPLASKPYRNPREEYEYLLEQEKILSIRLEIMKAHALTRVRPTNEWYHLARKEMKAAVIAKQENARLKGEIDNQLRIIRKYDRAARRRKQKQTKQHFRTKMCFIKAMEPTSSLRMICSKLFRTAKEEYKYLVKMEKTLSAQYQTLKAECEKRVRPNNEWYMLCKKAKACCLIMAITSSYTMHNHNQHDGELYVKQRRHVPNEILKMSLPISTVMPMQHSTFFANLSYFAIGTTDQFGRPWATIVTGHKNSLPVYAKSNTKLDIASALPQDDPFAQSISAFAGPGELWAGLGVDFTNRRRNKVAGKITGANYSNGNLTMELITNENMGNCPKYITHRDLIYEERVPETIANTYLNYSDSPCVLSAEEIQIVHRASTIFFVSRNFNDDELVSDLGLNHRGGAPGFCRVTQDGASIILPDYSGNRFYQSLGNVQIDGYAGMVIPCFVTGDMLYVTGIAQNLYDDEADSIMPRTSLVTQLHIKAKVYIKNGLSLKLQGPESFSPYNPPVRYLSTEIEAHGKHVNPVRNLATLVQVKRETPQVLSFTFELTTAVSFSPGGFAMFDFSPYFNQTYRHMNNADPQSLNDDYIRTWTISSSPPFNNGIFQETKLITCTIKLVPSGAVTPLLHVYAKPGFQVPLVGVGETFSPFTRMPPPKKMLWLAAGIGVTPFLAFTQALKQTGSDSDVIMLLATRGEALHWSATLSDLKSLIVFDSSHTTSKSADESQIISRRMEPQDILNIPDRSERIAYICGPNEFMTQTTAWLENAGVSSINKESIVVADNYCDQNTICYVNQKCQVTNVAHNRTDVFKSISAIGNLTRYVHNTITFKDSLFIDTELMILPKSLSAMGFDKYAQAKLPPQYPIYLQELDVKSSPISKIPTLLPKSLQKLTIKDTKLDSVERFTAHLKYLALPNNNITHILNVDLPTITHINLDNNPISTIVNLTLPSSLVHFSCLNSSLLHWSMSDSTYKALRQMKVCQMQNLTSEYIGLCLDAPKHKFNYNTCTRDGGTIQPLTHTEIPFQVCVFSDFQRVTIESNAIAVHSCSTPLNMIILVSIFITILAMTFCASRTKSQPIDQRTNRSMSYDEAAYPILEIPVLKHYTSKRGLSFDEQETRSLRSSWGPSVNDQTIITKSIRMFRLELEDIRTVKLLSSGSLNEIWLGNYDGQSVAIKRIKNRSAPRVQQFIEEIQLISRMDSPYLVQFIGVSWELPIDMEVIVEYMNMGDLRTYFNTMSKRAFSWHSKLLSIKCIARGLVYLHTQNIVHQELKSRNILLDSRKGTKLSDFGKYCSTNIAPLSNRVNSFQWMAPEVIKGYKFSASADIYAFGIILSEFSTHCIPYNNLINPKTHRPYSAYTLMTRVTQNTIKPAFDVNDTPSWVIEMSEECLNPDPSKRPSAANAVAIINRLR</sequence>
<evidence type="ECO:0000256" key="3">
    <source>
        <dbReference type="SAM" id="Coils"/>
    </source>
</evidence>
<dbReference type="SUPFAM" id="SSF52058">
    <property type="entry name" value="L domain-like"/>
    <property type="match status" value="1"/>
</dbReference>
<dbReference type="InterPro" id="IPR017938">
    <property type="entry name" value="Riboflavin_synthase-like_b-brl"/>
</dbReference>
<dbReference type="Gene3D" id="3.40.50.80">
    <property type="entry name" value="Nucleotide-binding domain of ferredoxin-NADP reductase (FNR) module"/>
    <property type="match status" value="1"/>
</dbReference>
<feature type="domain" description="Protein kinase" evidence="6">
    <location>
        <begin position="2198"/>
        <end position="2460"/>
    </location>
</feature>
<dbReference type="SUPFAM" id="SSF56112">
    <property type="entry name" value="Protein kinase-like (PK-like)"/>
    <property type="match status" value="2"/>
</dbReference>
<feature type="transmembrane region" description="Helical" evidence="5">
    <location>
        <begin position="633"/>
        <end position="657"/>
    </location>
</feature>
<proteinExistence type="predicted"/>
<dbReference type="Pfam" id="PF00069">
    <property type="entry name" value="Pkinase"/>
    <property type="match status" value="2"/>
</dbReference>
<dbReference type="OrthoDB" id="436496at2759"/>
<keyword evidence="5" id="KW-0812">Transmembrane</keyword>
<dbReference type="SUPFAM" id="SSF63380">
    <property type="entry name" value="Riboflavin synthase domain-like"/>
    <property type="match status" value="1"/>
</dbReference>
<dbReference type="InterPro" id="IPR000719">
    <property type="entry name" value="Prot_kinase_dom"/>
</dbReference>
<feature type="compositionally biased region" description="Polar residues" evidence="4">
    <location>
        <begin position="717"/>
        <end position="735"/>
    </location>
</feature>
<dbReference type="Gene3D" id="1.20.1270.60">
    <property type="entry name" value="Arfaptin homology (AH) domain/BAR domain"/>
    <property type="match status" value="1"/>
</dbReference>
<evidence type="ECO:0000259" key="6">
    <source>
        <dbReference type="PROSITE" id="PS50011"/>
    </source>
</evidence>
<protein>
    <recommendedName>
        <fullName evidence="10">Protein kinase domain-containing protein</fullName>
    </recommendedName>
</protein>
<feature type="region of interest" description="Disordered" evidence="4">
    <location>
        <begin position="717"/>
        <end position="762"/>
    </location>
</feature>
<evidence type="ECO:0000256" key="5">
    <source>
        <dbReference type="SAM" id="Phobius"/>
    </source>
</evidence>
<evidence type="ECO:0008006" key="10">
    <source>
        <dbReference type="Google" id="ProtNLM"/>
    </source>
</evidence>
<dbReference type="GO" id="GO:0004672">
    <property type="term" value="F:protein kinase activity"/>
    <property type="evidence" value="ECO:0007669"/>
    <property type="project" value="InterPro"/>
</dbReference>
<dbReference type="Proteomes" id="UP000243217">
    <property type="component" value="Unassembled WGS sequence"/>
</dbReference>
<dbReference type="Gene3D" id="3.30.200.20">
    <property type="entry name" value="Phosphorylase Kinase, domain 1"/>
    <property type="match status" value="2"/>
</dbReference>
<evidence type="ECO:0000256" key="2">
    <source>
        <dbReference type="ARBA" id="ARBA00022737"/>
    </source>
</evidence>
<feature type="domain" description="Protein kinase" evidence="6">
    <location>
        <begin position="331"/>
        <end position="589"/>
    </location>
</feature>
<dbReference type="GO" id="GO:0005524">
    <property type="term" value="F:ATP binding"/>
    <property type="evidence" value="ECO:0007669"/>
    <property type="project" value="InterPro"/>
</dbReference>
<organism evidence="8 9">
    <name type="scientific">Thraustotheca clavata</name>
    <dbReference type="NCBI Taxonomy" id="74557"/>
    <lineage>
        <taxon>Eukaryota</taxon>
        <taxon>Sar</taxon>
        <taxon>Stramenopiles</taxon>
        <taxon>Oomycota</taxon>
        <taxon>Saprolegniomycetes</taxon>
        <taxon>Saprolegniales</taxon>
        <taxon>Achlyaceae</taxon>
        <taxon>Thraustotheca</taxon>
    </lineage>
</organism>
<keyword evidence="9" id="KW-1185">Reference proteome</keyword>
<dbReference type="InterPro" id="IPR032675">
    <property type="entry name" value="LRR_dom_sf"/>
</dbReference>
<keyword evidence="5" id="KW-0472">Membrane</keyword>
<keyword evidence="2" id="KW-0677">Repeat</keyword>
<dbReference type="Gene3D" id="1.10.510.10">
    <property type="entry name" value="Transferase(Phosphotransferase) domain 1"/>
    <property type="match status" value="2"/>
</dbReference>
<dbReference type="PROSITE" id="PS51450">
    <property type="entry name" value="LRR"/>
    <property type="match status" value="1"/>
</dbReference>
<evidence type="ECO:0000259" key="7">
    <source>
        <dbReference type="PROSITE" id="PS51384"/>
    </source>
</evidence>
<dbReference type="GO" id="GO:0016491">
    <property type="term" value="F:oxidoreductase activity"/>
    <property type="evidence" value="ECO:0007669"/>
    <property type="project" value="InterPro"/>
</dbReference>
<dbReference type="Gene3D" id="2.40.30.10">
    <property type="entry name" value="Translation factors"/>
    <property type="match status" value="1"/>
</dbReference>
<dbReference type="EMBL" id="JNBS01002434">
    <property type="protein sequence ID" value="OQR91345.1"/>
    <property type="molecule type" value="Genomic_DNA"/>
</dbReference>
<evidence type="ECO:0000256" key="1">
    <source>
        <dbReference type="ARBA" id="ARBA00022614"/>
    </source>
</evidence>
<dbReference type="InterPro" id="IPR027267">
    <property type="entry name" value="AH/BAR_dom_sf"/>
</dbReference>
<evidence type="ECO:0000313" key="9">
    <source>
        <dbReference type="Proteomes" id="UP000243217"/>
    </source>
</evidence>
<feature type="domain" description="FAD-binding FR-type" evidence="7">
    <location>
        <begin position="1577"/>
        <end position="1707"/>
    </location>
</feature>
<evidence type="ECO:0000256" key="4">
    <source>
        <dbReference type="SAM" id="MobiDB-lite"/>
    </source>
</evidence>
<dbReference type="InterPro" id="IPR039261">
    <property type="entry name" value="FNR_nucleotide-bd"/>
</dbReference>
<evidence type="ECO:0000313" key="8">
    <source>
        <dbReference type="EMBL" id="OQR91345.1"/>
    </source>
</evidence>
<gene>
    <name evidence="8" type="ORF">THRCLA_09027</name>
</gene>
<dbReference type="InterPro" id="IPR011009">
    <property type="entry name" value="Kinase-like_dom_sf"/>
</dbReference>
<dbReference type="SUPFAM" id="SSF52343">
    <property type="entry name" value="Ferredoxin reductase-like, C-terminal NADP-linked domain"/>
    <property type="match status" value="1"/>
</dbReference>
<dbReference type="InterPro" id="IPR017927">
    <property type="entry name" value="FAD-bd_FR_type"/>
</dbReference>
<feature type="coiled-coil region" evidence="3">
    <location>
        <begin position="954"/>
        <end position="981"/>
    </location>
</feature>
<dbReference type="Gene3D" id="3.80.10.10">
    <property type="entry name" value="Ribonuclease Inhibitor"/>
    <property type="match status" value="1"/>
</dbReference>
<dbReference type="PROSITE" id="PS51384">
    <property type="entry name" value="FAD_FR"/>
    <property type="match status" value="1"/>
</dbReference>